<dbReference type="OrthoDB" id="3981129at2"/>
<evidence type="ECO:0000313" key="2">
    <source>
        <dbReference type="EMBL" id="PSB01643.1"/>
    </source>
</evidence>
<dbReference type="Proteomes" id="UP000238762">
    <property type="component" value="Unassembled WGS sequence"/>
</dbReference>
<dbReference type="InterPro" id="IPR051043">
    <property type="entry name" value="Sulfatase_Mod_Factor_Kinase"/>
</dbReference>
<keyword evidence="3" id="KW-1185">Reference proteome</keyword>
<name>A0A2T1C0J5_9CYAN</name>
<dbReference type="RefSeq" id="WP_106289913.1">
    <property type="nucleotide sequence ID" value="NZ_CAWNTC010000125.1"/>
</dbReference>
<accession>A0A2T1C0J5</accession>
<evidence type="ECO:0000259" key="1">
    <source>
        <dbReference type="Pfam" id="PF03781"/>
    </source>
</evidence>
<proteinExistence type="predicted"/>
<dbReference type="EMBL" id="PVWJ01000096">
    <property type="protein sequence ID" value="PSB01643.1"/>
    <property type="molecule type" value="Genomic_DNA"/>
</dbReference>
<evidence type="ECO:0000313" key="3">
    <source>
        <dbReference type="Proteomes" id="UP000238762"/>
    </source>
</evidence>
<gene>
    <name evidence="2" type="ORF">C7B64_17295</name>
</gene>
<dbReference type="InterPro" id="IPR042095">
    <property type="entry name" value="SUMF_sf"/>
</dbReference>
<reference evidence="2 3" key="1">
    <citation type="submission" date="2018-02" db="EMBL/GenBank/DDBJ databases">
        <authorList>
            <person name="Cohen D.B."/>
            <person name="Kent A.D."/>
        </authorList>
    </citation>
    <scope>NUCLEOTIDE SEQUENCE [LARGE SCALE GENOMIC DNA]</scope>
    <source>
        <strain evidence="2 3">CCAP 1448/3</strain>
    </source>
</reference>
<dbReference type="InterPro" id="IPR016187">
    <property type="entry name" value="CTDL_fold"/>
</dbReference>
<protein>
    <recommendedName>
        <fullName evidence="1">Sulfatase-modifying factor enzyme-like domain-containing protein</fullName>
    </recommendedName>
</protein>
<sequence length="199" mass="22206">MAASLKIVRQPKQVSGFVEDINGVPLDMILIPPGTFTMGAAKTEEGSSDSERPQHEVRVSTFFMGRYPVTQAQWQAVAVMPQEKLPLKLNPSEFKGENRPVERVSWYDAIEFCARLSRHTGRNYRLPSEAEWEYAARGGTTTPFHFGETISTDLANYDGTHEKYGAYGKGTRGEYRGETTDVGYFKVANAFGLSDIEPI</sequence>
<comment type="caution">
    <text evidence="2">The sequence shown here is derived from an EMBL/GenBank/DDBJ whole genome shotgun (WGS) entry which is preliminary data.</text>
</comment>
<organism evidence="2 3">
    <name type="scientific">Merismopedia glauca CCAP 1448/3</name>
    <dbReference type="NCBI Taxonomy" id="1296344"/>
    <lineage>
        <taxon>Bacteria</taxon>
        <taxon>Bacillati</taxon>
        <taxon>Cyanobacteriota</taxon>
        <taxon>Cyanophyceae</taxon>
        <taxon>Synechococcales</taxon>
        <taxon>Merismopediaceae</taxon>
        <taxon>Merismopedia</taxon>
    </lineage>
</organism>
<dbReference type="PANTHER" id="PTHR23150">
    <property type="entry name" value="SULFATASE MODIFYING FACTOR 1, 2"/>
    <property type="match status" value="1"/>
</dbReference>
<reference evidence="2 3" key="2">
    <citation type="submission" date="2018-03" db="EMBL/GenBank/DDBJ databases">
        <title>The ancient ancestry and fast evolution of plastids.</title>
        <authorList>
            <person name="Moore K.R."/>
            <person name="Magnabosco C."/>
            <person name="Momper L."/>
            <person name="Gold D.A."/>
            <person name="Bosak T."/>
            <person name="Fournier G.P."/>
        </authorList>
    </citation>
    <scope>NUCLEOTIDE SEQUENCE [LARGE SCALE GENOMIC DNA]</scope>
    <source>
        <strain evidence="2 3">CCAP 1448/3</strain>
    </source>
</reference>
<dbReference type="Gene3D" id="3.90.1580.10">
    <property type="entry name" value="paralog of FGE (formylglycine-generating enzyme)"/>
    <property type="match status" value="1"/>
</dbReference>
<dbReference type="GO" id="GO:0120147">
    <property type="term" value="F:formylglycine-generating oxidase activity"/>
    <property type="evidence" value="ECO:0007669"/>
    <property type="project" value="TreeGrafter"/>
</dbReference>
<dbReference type="InterPro" id="IPR005532">
    <property type="entry name" value="SUMF_dom"/>
</dbReference>
<dbReference type="SUPFAM" id="SSF56436">
    <property type="entry name" value="C-type lectin-like"/>
    <property type="match status" value="1"/>
</dbReference>
<dbReference type="AlphaFoldDB" id="A0A2T1C0J5"/>
<feature type="domain" description="Sulfatase-modifying factor enzyme-like" evidence="1">
    <location>
        <begin position="27"/>
        <end position="196"/>
    </location>
</feature>
<dbReference type="Pfam" id="PF03781">
    <property type="entry name" value="FGE-sulfatase"/>
    <property type="match status" value="1"/>
</dbReference>
<dbReference type="PANTHER" id="PTHR23150:SF19">
    <property type="entry name" value="FORMYLGLYCINE-GENERATING ENZYME"/>
    <property type="match status" value="1"/>
</dbReference>